<dbReference type="Proteomes" id="UP001597467">
    <property type="component" value="Unassembled WGS sequence"/>
</dbReference>
<keyword evidence="1" id="KW-0732">Signal</keyword>
<name>A0ABW5K1T3_9FLAO</name>
<evidence type="ECO:0000313" key="3">
    <source>
        <dbReference type="EMBL" id="MFD2542205.1"/>
    </source>
</evidence>
<accession>A0ABW5K1T3</accession>
<dbReference type="EMBL" id="JBHULM010000011">
    <property type="protein sequence ID" value="MFD2542205.1"/>
    <property type="molecule type" value="Genomic_DNA"/>
</dbReference>
<feature type="chain" id="PRO_5046165848" evidence="1">
    <location>
        <begin position="22"/>
        <end position="176"/>
    </location>
</feature>
<evidence type="ECO:0000313" key="4">
    <source>
        <dbReference type="Proteomes" id="UP001597467"/>
    </source>
</evidence>
<dbReference type="Gene3D" id="2.40.128.110">
    <property type="entry name" value="Lipid/polyisoprenoid-binding, YceI-like"/>
    <property type="match status" value="1"/>
</dbReference>
<proteinExistence type="predicted"/>
<dbReference type="SMART" id="SM00867">
    <property type="entry name" value="YceI"/>
    <property type="match status" value="1"/>
</dbReference>
<sequence length="176" mass="19800">MKKPILLFALYFITSFTLIQAQQNIHQEKSVIEFHITGGGIFKVKGTFTGMQGDFNLDTSDLKNANFNICVDASSINTKNQKRDDHLRSADFLDTKTYKNICFVSSAVTKTENGFKTIGNMTIHGVTQFVEIPFTFTNNTLIGDLVINRFDYNIGEDFSTIRVGKEARVTITCVVY</sequence>
<dbReference type="Pfam" id="PF04264">
    <property type="entry name" value="YceI"/>
    <property type="match status" value="1"/>
</dbReference>
<gene>
    <name evidence="3" type="ORF">ACFSSB_07740</name>
</gene>
<evidence type="ECO:0000256" key="1">
    <source>
        <dbReference type="SAM" id="SignalP"/>
    </source>
</evidence>
<dbReference type="PANTHER" id="PTHR34406:SF1">
    <property type="entry name" value="PROTEIN YCEI"/>
    <property type="match status" value="1"/>
</dbReference>
<feature type="domain" description="Lipid/polyisoprenoid-binding YceI-like" evidence="2">
    <location>
        <begin position="22"/>
        <end position="176"/>
    </location>
</feature>
<comment type="caution">
    <text evidence="3">The sequence shown here is derived from an EMBL/GenBank/DDBJ whole genome shotgun (WGS) entry which is preliminary data.</text>
</comment>
<protein>
    <submittedName>
        <fullName evidence="3">YceI family protein</fullName>
    </submittedName>
</protein>
<dbReference type="InterPro" id="IPR036761">
    <property type="entry name" value="TTHA0802/YceI-like_sf"/>
</dbReference>
<dbReference type="SUPFAM" id="SSF101874">
    <property type="entry name" value="YceI-like"/>
    <property type="match status" value="1"/>
</dbReference>
<reference evidence="4" key="1">
    <citation type="journal article" date="2019" name="Int. J. Syst. Evol. Microbiol.">
        <title>The Global Catalogue of Microorganisms (GCM) 10K type strain sequencing project: providing services to taxonomists for standard genome sequencing and annotation.</title>
        <authorList>
            <consortium name="The Broad Institute Genomics Platform"/>
            <consortium name="The Broad Institute Genome Sequencing Center for Infectious Disease"/>
            <person name="Wu L."/>
            <person name="Ma J."/>
        </authorList>
    </citation>
    <scope>NUCLEOTIDE SEQUENCE [LARGE SCALE GENOMIC DNA]</scope>
    <source>
        <strain evidence="4">KCTC 42808</strain>
    </source>
</reference>
<organism evidence="3 4">
    <name type="scientific">Lacinutrix gracilariae</name>
    <dbReference type="NCBI Taxonomy" id="1747198"/>
    <lineage>
        <taxon>Bacteria</taxon>
        <taxon>Pseudomonadati</taxon>
        <taxon>Bacteroidota</taxon>
        <taxon>Flavobacteriia</taxon>
        <taxon>Flavobacteriales</taxon>
        <taxon>Flavobacteriaceae</taxon>
        <taxon>Lacinutrix</taxon>
    </lineage>
</organism>
<feature type="signal peptide" evidence="1">
    <location>
        <begin position="1"/>
        <end position="21"/>
    </location>
</feature>
<evidence type="ECO:0000259" key="2">
    <source>
        <dbReference type="SMART" id="SM00867"/>
    </source>
</evidence>
<dbReference type="PANTHER" id="PTHR34406">
    <property type="entry name" value="PROTEIN YCEI"/>
    <property type="match status" value="1"/>
</dbReference>
<dbReference type="RefSeq" id="WP_379902817.1">
    <property type="nucleotide sequence ID" value="NZ_JBHULM010000011.1"/>
</dbReference>
<dbReference type="InterPro" id="IPR007372">
    <property type="entry name" value="Lipid/polyisoprenoid-bd_YceI"/>
</dbReference>
<keyword evidence="4" id="KW-1185">Reference proteome</keyword>